<name>A0AAV4M2J0_BABCB</name>
<accession>A0AAV4M2J0</accession>
<dbReference type="RefSeq" id="XP_067718149.1">
    <property type="nucleotide sequence ID" value="XM_067862048.1"/>
</dbReference>
<sequence>MVRGAAIRVAFSLILQHSPCGPRASKALLHTSAHQAAQLATDPPEAPARSPPRKYAPVLEVVVARDRALEEGGVVPREEPGTVEGRERRVLRGVNLQVPLARQQPAQLAVEPLLEPRELGAAARQEHVARQLPLQTLRRQPDAAKRHLRNAALLQVEVLGTEENLGYGEPLREEADGLTAGLLVLLGRLLRRRRRGLTVRPDCPIRARRVLDGLPLNGRQPDRLPLRRR</sequence>
<evidence type="ECO:0000256" key="1">
    <source>
        <dbReference type="SAM" id="MobiDB-lite"/>
    </source>
</evidence>
<dbReference type="Proteomes" id="UP001497744">
    <property type="component" value="Unassembled WGS sequence"/>
</dbReference>
<dbReference type="EMBL" id="BPLF01000006">
    <property type="protein sequence ID" value="GIX66080.1"/>
    <property type="molecule type" value="Genomic_DNA"/>
</dbReference>
<comment type="caution">
    <text evidence="2">The sequence shown here is derived from an EMBL/GenBank/DDBJ whole genome shotgun (WGS) entry which is preliminary data.</text>
</comment>
<reference evidence="2 3" key="1">
    <citation type="submission" date="2021-06" db="EMBL/GenBank/DDBJ databases">
        <title>Genome sequence of Babesia caballi.</title>
        <authorList>
            <person name="Yamagishi J."/>
            <person name="Kidaka T."/>
            <person name="Ochi A."/>
        </authorList>
    </citation>
    <scope>NUCLEOTIDE SEQUENCE [LARGE SCALE GENOMIC DNA]</scope>
    <source>
        <strain evidence="2">USDA-D6B2</strain>
    </source>
</reference>
<dbReference type="AlphaFoldDB" id="A0AAV4M2J0"/>
<keyword evidence="2" id="KW-0808">Transferase</keyword>
<keyword evidence="2" id="KW-0418">Kinase</keyword>
<proteinExistence type="predicted"/>
<evidence type="ECO:0000313" key="3">
    <source>
        <dbReference type="Proteomes" id="UP001497744"/>
    </source>
</evidence>
<organism evidence="2 3">
    <name type="scientific">Babesia caballi</name>
    <dbReference type="NCBI Taxonomy" id="5871"/>
    <lineage>
        <taxon>Eukaryota</taxon>
        <taxon>Sar</taxon>
        <taxon>Alveolata</taxon>
        <taxon>Apicomplexa</taxon>
        <taxon>Aconoidasida</taxon>
        <taxon>Piroplasmida</taxon>
        <taxon>Babesiidae</taxon>
        <taxon>Babesia</taxon>
    </lineage>
</organism>
<evidence type="ECO:0000313" key="2">
    <source>
        <dbReference type="EMBL" id="GIX66080.1"/>
    </source>
</evidence>
<protein>
    <submittedName>
        <fullName evidence="2">Histidine kinase</fullName>
    </submittedName>
</protein>
<keyword evidence="3" id="KW-1185">Reference proteome</keyword>
<dbReference type="GeneID" id="94197561"/>
<gene>
    <name evidence="2" type="ORF">BcabD6B2_55160</name>
</gene>
<feature type="region of interest" description="Disordered" evidence="1">
    <location>
        <begin position="33"/>
        <end position="54"/>
    </location>
</feature>
<dbReference type="GO" id="GO:0016301">
    <property type="term" value="F:kinase activity"/>
    <property type="evidence" value="ECO:0007669"/>
    <property type="project" value="UniProtKB-KW"/>
</dbReference>